<sequence length="271" mass="30342">MRTNLKLQDAISEARDRAERRCRRDEVTAKLRITVAYQETETSMDTADLEQVHQDTDSGGESEMSDADRETDLRSWNRPGEIQRHHRAARPVEEGPEASSRQLTPKGRGMGEKQNRGKGPEKGADVGGTREVRPILNGLYFVRERTNALRRNVMAQVLQLLLGKVTLVTVCLVFGDTEPLQNSAKVLVQRPTINEDIIKGNTYGAIEQVAEFRHHSRLESSGDIGETERHDDPLKVPIPHLECGFVSISWLNLDLVISGFEVKLREVLGAA</sequence>
<accession>A0A388M0A9</accession>
<feature type="compositionally biased region" description="Basic and acidic residues" evidence="1">
    <location>
        <begin position="109"/>
        <end position="129"/>
    </location>
</feature>
<dbReference type="EMBL" id="BFEA01000644">
    <property type="protein sequence ID" value="GBG87998.1"/>
    <property type="molecule type" value="Genomic_DNA"/>
</dbReference>
<protein>
    <submittedName>
        <fullName evidence="2">Uncharacterized protein</fullName>
    </submittedName>
</protein>
<reference evidence="2 3" key="1">
    <citation type="journal article" date="2018" name="Cell">
        <title>The Chara Genome: Secondary Complexity and Implications for Plant Terrestrialization.</title>
        <authorList>
            <person name="Nishiyama T."/>
            <person name="Sakayama H."/>
            <person name="Vries J.D."/>
            <person name="Buschmann H."/>
            <person name="Saint-Marcoux D."/>
            <person name="Ullrich K.K."/>
            <person name="Haas F.B."/>
            <person name="Vanderstraeten L."/>
            <person name="Becker D."/>
            <person name="Lang D."/>
            <person name="Vosolsobe S."/>
            <person name="Rombauts S."/>
            <person name="Wilhelmsson P.K.I."/>
            <person name="Janitza P."/>
            <person name="Kern R."/>
            <person name="Heyl A."/>
            <person name="Rumpler F."/>
            <person name="Villalobos L.I.A.C."/>
            <person name="Clay J.M."/>
            <person name="Skokan R."/>
            <person name="Toyoda A."/>
            <person name="Suzuki Y."/>
            <person name="Kagoshima H."/>
            <person name="Schijlen E."/>
            <person name="Tajeshwar N."/>
            <person name="Catarino B."/>
            <person name="Hetherington A.J."/>
            <person name="Saltykova A."/>
            <person name="Bonnot C."/>
            <person name="Breuninger H."/>
            <person name="Symeonidi A."/>
            <person name="Radhakrishnan G.V."/>
            <person name="Van Nieuwerburgh F."/>
            <person name="Deforce D."/>
            <person name="Chang C."/>
            <person name="Karol K.G."/>
            <person name="Hedrich R."/>
            <person name="Ulvskov P."/>
            <person name="Glockner G."/>
            <person name="Delwiche C.F."/>
            <person name="Petrasek J."/>
            <person name="Van de Peer Y."/>
            <person name="Friml J."/>
            <person name="Beilby M."/>
            <person name="Dolan L."/>
            <person name="Kohara Y."/>
            <person name="Sugano S."/>
            <person name="Fujiyama A."/>
            <person name="Delaux P.-M."/>
            <person name="Quint M."/>
            <person name="TheiBen G."/>
            <person name="Hagemann M."/>
            <person name="Harholt J."/>
            <person name="Dunand C."/>
            <person name="Zachgo S."/>
            <person name="Langdale J."/>
            <person name="Maumus F."/>
            <person name="Straeten D.V.D."/>
            <person name="Gould S.B."/>
            <person name="Rensing S.A."/>
        </authorList>
    </citation>
    <scope>NUCLEOTIDE SEQUENCE [LARGE SCALE GENOMIC DNA]</scope>
    <source>
        <strain evidence="2 3">S276</strain>
    </source>
</reference>
<feature type="region of interest" description="Disordered" evidence="1">
    <location>
        <begin position="39"/>
        <end position="129"/>
    </location>
</feature>
<dbReference type="Gramene" id="GBG87998">
    <property type="protein sequence ID" value="GBG87998"/>
    <property type="gene ID" value="CBR_g46369"/>
</dbReference>
<proteinExistence type="predicted"/>
<keyword evidence="3" id="KW-1185">Reference proteome</keyword>
<comment type="caution">
    <text evidence="2">The sequence shown here is derived from an EMBL/GenBank/DDBJ whole genome shotgun (WGS) entry which is preliminary data.</text>
</comment>
<name>A0A388M0A9_CHABU</name>
<dbReference type="AlphaFoldDB" id="A0A388M0A9"/>
<organism evidence="2 3">
    <name type="scientific">Chara braunii</name>
    <name type="common">Braun's stonewort</name>
    <dbReference type="NCBI Taxonomy" id="69332"/>
    <lineage>
        <taxon>Eukaryota</taxon>
        <taxon>Viridiplantae</taxon>
        <taxon>Streptophyta</taxon>
        <taxon>Charophyceae</taxon>
        <taxon>Charales</taxon>
        <taxon>Characeae</taxon>
        <taxon>Chara</taxon>
    </lineage>
</organism>
<evidence type="ECO:0000256" key="1">
    <source>
        <dbReference type="SAM" id="MobiDB-lite"/>
    </source>
</evidence>
<gene>
    <name evidence="2" type="ORF">CBR_g46369</name>
</gene>
<evidence type="ECO:0000313" key="3">
    <source>
        <dbReference type="Proteomes" id="UP000265515"/>
    </source>
</evidence>
<evidence type="ECO:0000313" key="2">
    <source>
        <dbReference type="EMBL" id="GBG87998.1"/>
    </source>
</evidence>
<feature type="compositionally biased region" description="Basic and acidic residues" evidence="1">
    <location>
        <begin position="66"/>
        <end position="75"/>
    </location>
</feature>
<dbReference type="Proteomes" id="UP000265515">
    <property type="component" value="Unassembled WGS sequence"/>
</dbReference>